<evidence type="ECO:0000313" key="3">
    <source>
        <dbReference type="Proteomes" id="UP000681594"/>
    </source>
</evidence>
<protein>
    <submittedName>
        <fullName evidence="2">Uncharacterized protein</fullName>
    </submittedName>
</protein>
<feature type="compositionally biased region" description="Acidic residues" evidence="1">
    <location>
        <begin position="134"/>
        <end position="145"/>
    </location>
</feature>
<evidence type="ECO:0000256" key="1">
    <source>
        <dbReference type="SAM" id="MobiDB-lite"/>
    </source>
</evidence>
<organism evidence="2 3">
    <name type="scientific">Pararoseomonas baculiformis</name>
    <dbReference type="NCBI Taxonomy" id="2820812"/>
    <lineage>
        <taxon>Bacteria</taxon>
        <taxon>Pseudomonadati</taxon>
        <taxon>Pseudomonadota</taxon>
        <taxon>Alphaproteobacteria</taxon>
        <taxon>Acetobacterales</taxon>
        <taxon>Acetobacteraceae</taxon>
        <taxon>Pararoseomonas</taxon>
    </lineage>
</organism>
<feature type="region of interest" description="Disordered" evidence="1">
    <location>
        <begin position="134"/>
        <end position="158"/>
    </location>
</feature>
<comment type="caution">
    <text evidence="2">The sequence shown here is derived from an EMBL/GenBank/DDBJ whole genome shotgun (WGS) entry which is preliminary data.</text>
</comment>
<name>A0ABS4AKI3_9PROT</name>
<keyword evidence="3" id="KW-1185">Reference proteome</keyword>
<evidence type="ECO:0000313" key="2">
    <source>
        <dbReference type="EMBL" id="MBP0447540.1"/>
    </source>
</evidence>
<dbReference type="EMBL" id="JAGIZB010000040">
    <property type="protein sequence ID" value="MBP0447540.1"/>
    <property type="molecule type" value="Genomic_DNA"/>
</dbReference>
<sequence length="184" mass="20356">MAERAPSPFSAVMIMTARGPARIIQEGGSQAFVLNPEKAKRHGYVVLVQNQHNGTWGGATEPHGMAFMIGKIRSVDPSPERPERFIVRIERYARIAVPIVWPGRNPIRYIDLETYGIDPAGLEWIDMPQPVEATTEEISEDEEGEPFAPEAAPVTETGPFPEFQTRIGTMLGIHPGRVRISIDA</sequence>
<dbReference type="RefSeq" id="WP_209381808.1">
    <property type="nucleotide sequence ID" value="NZ_JAGIZB010000040.1"/>
</dbReference>
<gene>
    <name evidence="2" type="ORF">J8J14_22535</name>
</gene>
<dbReference type="Proteomes" id="UP000681594">
    <property type="component" value="Unassembled WGS sequence"/>
</dbReference>
<proteinExistence type="predicted"/>
<accession>A0ABS4AKI3</accession>
<reference evidence="2 3" key="1">
    <citation type="submission" date="2021-03" db="EMBL/GenBank/DDBJ databases">
        <authorList>
            <person name="So Y."/>
        </authorList>
    </citation>
    <scope>NUCLEOTIDE SEQUENCE [LARGE SCALE GENOMIC DNA]</scope>
    <source>
        <strain evidence="2 3">SSH11</strain>
    </source>
</reference>